<dbReference type="AlphaFoldDB" id="A0A239IND6"/>
<reference evidence="1 2" key="1">
    <citation type="submission" date="2017-06" db="EMBL/GenBank/DDBJ databases">
        <authorList>
            <person name="Kim H.J."/>
            <person name="Triplett B.A."/>
        </authorList>
    </citation>
    <scope>NUCLEOTIDE SEQUENCE [LARGE SCALE GENOMIC DNA]</scope>
    <source>
        <strain evidence="1 2">CGMCC 4.1858</strain>
    </source>
</reference>
<name>A0A239IND6_9ACTN</name>
<sequence length="487" mass="53283">MNTESEECRLEAQVLAELAIAAGAEEYPPLTKVVDDARAVAADALHQPPDVTERELDRIAVALRRAILRRAHECADEHFRSPEHGVPKVLPSGALLHHSYERGATAEHLEERIARNAGTAAGWSSEHVVFSSAMGAMSAVLQCHRAMTQPTHDAPLRLGAWSSYFETDMLLELCRGETTGWESLGDLYGATASGRYQALLVEPVRYDWDASVMDIAAFVHAWRSAAPRPRTLILDNTLASFTWPTERFLSALPDGLPHLVVEVRSGLKLDQQGLELANAGVVSVYSCHENAGTPSAGQFADYLRTARALGGTAPSMDGLAAMDTAFVFDRGWTARHAGQVFLHNQALAEAVSGQDGLFSRIAHPSLHGSAPLRHGPFVVCRLADDTIENHGLLLAVINEEVRRQRLLLTWGSSFGFRGHRYETILPRVSERRGLFKVAMGSRGGPSLRATLETMCRLAAYPDFAALRRDYPDVRPVDLMRMAGQGQE</sequence>
<dbReference type="Proteomes" id="UP000198280">
    <property type="component" value="Unassembled WGS sequence"/>
</dbReference>
<dbReference type="RefSeq" id="WP_089225674.1">
    <property type="nucleotide sequence ID" value="NZ_FZOF01000011.1"/>
</dbReference>
<dbReference type="SUPFAM" id="SSF53383">
    <property type="entry name" value="PLP-dependent transferases"/>
    <property type="match status" value="1"/>
</dbReference>
<proteinExistence type="predicted"/>
<evidence type="ECO:0000313" key="2">
    <source>
        <dbReference type="Proteomes" id="UP000198280"/>
    </source>
</evidence>
<gene>
    <name evidence="1" type="ORF">SAMN05216252_11151</name>
</gene>
<organism evidence="1 2">
    <name type="scientific">Actinacidiphila glaucinigra</name>
    <dbReference type="NCBI Taxonomy" id="235986"/>
    <lineage>
        <taxon>Bacteria</taxon>
        <taxon>Bacillati</taxon>
        <taxon>Actinomycetota</taxon>
        <taxon>Actinomycetes</taxon>
        <taxon>Kitasatosporales</taxon>
        <taxon>Streptomycetaceae</taxon>
        <taxon>Actinacidiphila</taxon>
    </lineage>
</organism>
<accession>A0A239IND6</accession>
<evidence type="ECO:0000313" key="1">
    <source>
        <dbReference type="EMBL" id="SNS95276.1"/>
    </source>
</evidence>
<dbReference type="InterPro" id="IPR015424">
    <property type="entry name" value="PyrdxlP-dep_Trfase"/>
</dbReference>
<protein>
    <submittedName>
        <fullName evidence="1">Uncharacterized protein</fullName>
    </submittedName>
</protein>
<dbReference type="OrthoDB" id="5184540at2"/>
<keyword evidence="2" id="KW-1185">Reference proteome</keyword>
<dbReference type="EMBL" id="FZOF01000011">
    <property type="protein sequence ID" value="SNS95276.1"/>
    <property type="molecule type" value="Genomic_DNA"/>
</dbReference>